<organism evidence="1 2">
    <name type="scientific">Candidatus Fervidibacter sacchari</name>
    <dbReference type="NCBI Taxonomy" id="1448929"/>
    <lineage>
        <taxon>Bacteria</taxon>
        <taxon>Candidatus Fervidibacterota</taxon>
        <taxon>Candidatus Fervidibacter</taxon>
    </lineage>
</organism>
<comment type="caution">
    <text evidence="1">The sequence shown here is derived from an EMBL/GenBank/DDBJ whole genome shotgun (WGS) entry which is preliminary data.</text>
</comment>
<dbReference type="Proteomes" id="UP001204798">
    <property type="component" value="Unassembled WGS sequence"/>
</dbReference>
<accession>A0ABT2ESN2</accession>
<name>A0ABT2ESN2_9BACT</name>
<protein>
    <submittedName>
        <fullName evidence="1">Uncharacterized protein</fullName>
    </submittedName>
</protein>
<proteinExistence type="predicted"/>
<gene>
    <name evidence="1" type="ORF">M2350_003415</name>
</gene>
<dbReference type="EMBL" id="JANUCP010000008">
    <property type="protein sequence ID" value="MCS3920974.1"/>
    <property type="molecule type" value="Genomic_DNA"/>
</dbReference>
<evidence type="ECO:0000313" key="2">
    <source>
        <dbReference type="Proteomes" id="UP001204798"/>
    </source>
</evidence>
<sequence length="586" mass="65964">MKLKSHRNFWVAILWLLVLPVLVSGEPTDAFLCQSKWDGQREAELVFENDGKTVVARLNPTRSHFLVNGVPIGWSELLPNLSEPPIPVFVYRSKFRWSLIAGRRLIAFAFADEPATKKFIGLDTEDLTPLEPVHERHLIPLGGWKRLELEDGSIAFSPPEQVVRGAFPLMTGEQTLTDFSAILEVQPNGARAVGIGVCWGEDGGFLWRWVRERGEMKWQLTVAKPYDLGWDLTLLYEEPATVSPTEWHQLQVWRSVDQIWVGVDGEVLANLRDNRFAFGQVIVWVESGDLPPPLIRPVRLNHWWCASLSADVDTNAPFPARLGEWKTKSDGWALQASSGQPVVLSLLGTQDLPAWWVVDVLWRNETLGLVFGWLDEKHYHLLRLRPCEGKTKPNRAFLELVAVRQNSETILDKWDLLLESGGIYRLALQLMANRVSGFINGMGLLGAEISPVGGVGLWANSSLTLKRFWLYKGDEPLLPLTPEMGGTVHPITDNLIIAHEMVSITLPAGLPPGVPLSARLSREPVTLFVERRGNRLVFQVERKGQLLGVTSTSLPSQMPITIRLERRDRLLLVWLGDQPVWTLRLP</sequence>
<keyword evidence="2" id="KW-1185">Reference proteome</keyword>
<evidence type="ECO:0000313" key="1">
    <source>
        <dbReference type="EMBL" id="MCS3920974.1"/>
    </source>
</evidence>
<dbReference type="RefSeq" id="WP_259101588.1">
    <property type="nucleotide sequence ID" value="NZ_CP130454.1"/>
</dbReference>
<reference evidence="1 2" key="1">
    <citation type="submission" date="2022-08" db="EMBL/GenBank/DDBJ databases">
        <title>Bacterial and archaeal communities from various locations to study Microbial Dark Matter (Phase II).</title>
        <authorList>
            <person name="Stepanauskas R."/>
        </authorList>
    </citation>
    <scope>NUCLEOTIDE SEQUENCE [LARGE SCALE GENOMIC DNA]</scope>
    <source>
        <strain evidence="1 2">PD1</strain>
    </source>
</reference>
<dbReference type="Gene3D" id="2.60.120.560">
    <property type="entry name" value="Exo-inulinase, domain 1"/>
    <property type="match status" value="1"/>
</dbReference>